<dbReference type="Gene3D" id="1.20.120.1020">
    <property type="entry name" value="Prion-inhibition and propagation, HeLo domain"/>
    <property type="match status" value="1"/>
</dbReference>
<evidence type="ECO:0000313" key="5">
    <source>
        <dbReference type="EMBL" id="KAK2613202.1"/>
    </source>
</evidence>
<dbReference type="InterPro" id="IPR038305">
    <property type="entry name" value="HeLo_sf"/>
</dbReference>
<dbReference type="InterPro" id="IPR056693">
    <property type="entry name" value="DUF7791"/>
</dbReference>
<sequence>MAEVAGLVLGAVGLVGLIGAFKDTIELFSLITASQHFNQELLVTISKLDIEKLILLHWADRVRLLRTDHDPRLSDPTTQQGVSLILNRIEELLSDAHDLTNKYGLCEVSREESSSLSRSPTLMSSYRMQRFSSSFRQLRLTIAPRTKSTMANKVQWAIKDRDKFEDLLKELSRLTYKLNLLVPAQGNPETDHPSGLGCEHVQMQTEIPTPFVDHTKAIPVEYLEGTRKDKGHEYSSYSAAQIAQDAHCVANTNDLKVALLAAEKQKAIFAGPINAELLHREALCKRILNKIWFRMMDDRKESVLPAHISTLEWALHPPEQGCLWDDFSHWLQSGSGIYWVSGKAGSGKSTLIKHLYSHPDVPSLLSQWSGDNKCILISYFFYNLGTPMQKSQEGLLMAILHQALSAHQNLTSLMLPKMWRESELEDDDNNIIRPTKAEIRSAFEYLANGSEPSKNICFFIDGLDELEGDYMDIISFIQHLATLSPRFKIVASSRPIPECVFAFRNCPGLRLEDLNRGDITRYVKHTIGEHQYMKRLSSKYPSQAQVILDDLVEKSSGVFLWVVLACRSLISGFADYDRLPELHRRVDDLPRELWDLFDHMLRKINARHQGHGAKLLRTLHLHKKDERMHPGGLPITAMSMAMSEGDASDIYRKWAQEEKPHYYEEVSGRLRSRTGGLLEIQSRKEHGSLSNADGAIVEFMHRTVFEFLDDPKVWELKGLRISDDAFSEAAEISVLKLHGSVRLLDDQHENMAWAMLNEGFEWGTIADQEKQEGRDNIYWRIQPALNVLTYKDVRGSFLPRLVKFNEHDRREGHSHASLLLAVERGATNYVKRHPDFIATAVKTKFLCGCLPLLYPFVSLDFVSKRFEGRILERDVAMVRLLLGAGCSPNAKTILTIKDPWTHWLETLLKFWQRLDQASQMAAIKITTSFVEAGANRMPLGRSLTEWTHLICGQGEMGHNFEDALKASL</sequence>
<accession>A0AAD9W6T8</accession>
<dbReference type="EMBL" id="JAUJFL010000001">
    <property type="protein sequence ID" value="KAK2613202.1"/>
    <property type="molecule type" value="Genomic_DNA"/>
</dbReference>
<dbReference type="SUPFAM" id="SSF52540">
    <property type="entry name" value="P-loop containing nucleoside triphosphate hydrolases"/>
    <property type="match status" value="1"/>
</dbReference>
<gene>
    <name evidence="5" type="ORF">N8I77_000129</name>
</gene>
<dbReference type="AlphaFoldDB" id="A0AAD9W6T8"/>
<organism evidence="5 6">
    <name type="scientific">Phomopsis amygdali</name>
    <name type="common">Fusicoccum amygdali</name>
    <dbReference type="NCBI Taxonomy" id="1214568"/>
    <lineage>
        <taxon>Eukaryota</taxon>
        <taxon>Fungi</taxon>
        <taxon>Dikarya</taxon>
        <taxon>Ascomycota</taxon>
        <taxon>Pezizomycotina</taxon>
        <taxon>Sordariomycetes</taxon>
        <taxon>Sordariomycetidae</taxon>
        <taxon>Diaporthales</taxon>
        <taxon>Diaporthaceae</taxon>
        <taxon>Diaporthe</taxon>
    </lineage>
</organism>
<feature type="domain" description="Nephrocystin 3-like N-terminal" evidence="3">
    <location>
        <begin position="325"/>
        <end position="494"/>
    </location>
</feature>
<evidence type="ECO:0000259" key="4">
    <source>
        <dbReference type="Pfam" id="PF25053"/>
    </source>
</evidence>
<dbReference type="InterPro" id="IPR029498">
    <property type="entry name" value="HeLo_dom"/>
</dbReference>
<dbReference type="PANTHER" id="PTHR10039:SF5">
    <property type="entry name" value="NACHT DOMAIN-CONTAINING PROTEIN"/>
    <property type="match status" value="1"/>
</dbReference>
<dbReference type="PANTHER" id="PTHR10039">
    <property type="entry name" value="AMELOGENIN"/>
    <property type="match status" value="1"/>
</dbReference>
<comment type="caution">
    <text evidence="5">The sequence shown here is derived from an EMBL/GenBank/DDBJ whole genome shotgun (WGS) entry which is preliminary data.</text>
</comment>
<dbReference type="Pfam" id="PF24883">
    <property type="entry name" value="NPHP3_N"/>
    <property type="match status" value="1"/>
</dbReference>
<protein>
    <recommendedName>
        <fullName evidence="7">NACHT domain-containing protein</fullName>
    </recommendedName>
</protein>
<evidence type="ECO:0000313" key="6">
    <source>
        <dbReference type="Proteomes" id="UP001265746"/>
    </source>
</evidence>
<dbReference type="Pfam" id="PF14479">
    <property type="entry name" value="HeLo"/>
    <property type="match status" value="1"/>
</dbReference>
<keyword evidence="6" id="KW-1185">Reference proteome</keyword>
<feature type="domain" description="Prion-inhibition and propagation HeLo" evidence="2">
    <location>
        <begin position="11"/>
        <end position="192"/>
    </location>
</feature>
<evidence type="ECO:0008006" key="7">
    <source>
        <dbReference type="Google" id="ProtNLM"/>
    </source>
</evidence>
<name>A0AAD9W6T8_PHOAM</name>
<dbReference type="InterPro" id="IPR027417">
    <property type="entry name" value="P-loop_NTPase"/>
</dbReference>
<feature type="domain" description="DUF7791" evidence="4">
    <location>
        <begin position="604"/>
        <end position="716"/>
    </location>
</feature>
<evidence type="ECO:0000259" key="3">
    <source>
        <dbReference type="Pfam" id="PF24883"/>
    </source>
</evidence>
<proteinExistence type="predicted"/>
<evidence type="ECO:0000256" key="1">
    <source>
        <dbReference type="ARBA" id="ARBA00022737"/>
    </source>
</evidence>
<reference evidence="5" key="1">
    <citation type="submission" date="2023-06" db="EMBL/GenBank/DDBJ databases">
        <authorList>
            <person name="Noh H."/>
        </authorList>
    </citation>
    <scope>NUCLEOTIDE SEQUENCE</scope>
    <source>
        <strain evidence="5">DUCC20226</strain>
    </source>
</reference>
<dbReference type="InterPro" id="IPR056884">
    <property type="entry name" value="NPHP3-like_N"/>
</dbReference>
<keyword evidence="1" id="KW-0677">Repeat</keyword>
<evidence type="ECO:0000259" key="2">
    <source>
        <dbReference type="Pfam" id="PF14479"/>
    </source>
</evidence>
<dbReference type="Pfam" id="PF25053">
    <property type="entry name" value="DUF7791"/>
    <property type="match status" value="1"/>
</dbReference>
<dbReference type="Gene3D" id="3.40.50.300">
    <property type="entry name" value="P-loop containing nucleotide triphosphate hydrolases"/>
    <property type="match status" value="1"/>
</dbReference>
<dbReference type="Proteomes" id="UP001265746">
    <property type="component" value="Unassembled WGS sequence"/>
</dbReference>